<feature type="region of interest" description="Disordered" evidence="1">
    <location>
        <begin position="1"/>
        <end position="80"/>
    </location>
</feature>
<gene>
    <name evidence="3" type="ORF">Sste5346_005269</name>
</gene>
<dbReference type="PANTHER" id="PTHR35910">
    <property type="entry name" value="2EXR DOMAIN-CONTAINING PROTEIN"/>
    <property type="match status" value="1"/>
</dbReference>
<dbReference type="InterPro" id="IPR045518">
    <property type="entry name" value="2EXR"/>
</dbReference>
<dbReference type="EMBL" id="JAWCUI010000027">
    <property type="protein sequence ID" value="KAL1895462.1"/>
    <property type="molecule type" value="Genomic_DNA"/>
</dbReference>
<dbReference type="Proteomes" id="UP001583186">
    <property type="component" value="Unassembled WGS sequence"/>
</dbReference>
<dbReference type="PANTHER" id="PTHR35910:SF1">
    <property type="entry name" value="2EXR DOMAIN-CONTAINING PROTEIN"/>
    <property type="match status" value="1"/>
</dbReference>
<evidence type="ECO:0000313" key="4">
    <source>
        <dbReference type="Proteomes" id="UP001583186"/>
    </source>
</evidence>
<comment type="caution">
    <text evidence="3">The sequence shown here is derived from an EMBL/GenBank/DDBJ whole genome shotgun (WGS) entry which is preliminary data.</text>
</comment>
<dbReference type="Pfam" id="PF20150">
    <property type="entry name" value="2EXR"/>
    <property type="match status" value="1"/>
</dbReference>
<reference evidence="3 4" key="1">
    <citation type="journal article" date="2024" name="IMA Fungus">
        <title>IMA Genome - F19 : A genome assembly and annotation guide to empower mycologists, including annotated draft genome sequences of Ceratocystis pirilliformis, Diaporthe australafricana, Fusarium ophioides, Paecilomyces lecythidis, and Sporothrix stenoceras.</title>
        <authorList>
            <person name="Aylward J."/>
            <person name="Wilson A.M."/>
            <person name="Visagie C.M."/>
            <person name="Spraker J."/>
            <person name="Barnes I."/>
            <person name="Buitendag C."/>
            <person name="Ceriani C."/>
            <person name="Del Mar Angel L."/>
            <person name="du Plessis D."/>
            <person name="Fuchs T."/>
            <person name="Gasser K."/>
            <person name="Kramer D."/>
            <person name="Li W."/>
            <person name="Munsamy K."/>
            <person name="Piso A."/>
            <person name="Price J.L."/>
            <person name="Sonnekus B."/>
            <person name="Thomas C."/>
            <person name="van der Nest A."/>
            <person name="van Dijk A."/>
            <person name="van Heerden A."/>
            <person name="van Vuuren N."/>
            <person name="Yilmaz N."/>
            <person name="Duong T.A."/>
            <person name="van der Merwe N.A."/>
            <person name="Wingfield M.J."/>
            <person name="Wingfield B.D."/>
        </authorList>
    </citation>
    <scope>NUCLEOTIDE SEQUENCE [LARGE SCALE GENOMIC DNA]</scope>
    <source>
        <strain evidence="3 4">CMW 5346</strain>
    </source>
</reference>
<feature type="domain" description="2EXR" evidence="2">
    <location>
        <begin position="80"/>
        <end position="186"/>
    </location>
</feature>
<evidence type="ECO:0000256" key="1">
    <source>
        <dbReference type="SAM" id="MobiDB-lite"/>
    </source>
</evidence>
<feature type="compositionally biased region" description="Pro residues" evidence="1">
    <location>
        <begin position="237"/>
        <end position="253"/>
    </location>
</feature>
<name>A0ABR3Z5H5_9PEZI</name>
<organism evidence="3 4">
    <name type="scientific">Sporothrix stenoceras</name>
    <dbReference type="NCBI Taxonomy" id="5173"/>
    <lineage>
        <taxon>Eukaryota</taxon>
        <taxon>Fungi</taxon>
        <taxon>Dikarya</taxon>
        <taxon>Ascomycota</taxon>
        <taxon>Pezizomycotina</taxon>
        <taxon>Sordariomycetes</taxon>
        <taxon>Sordariomycetidae</taxon>
        <taxon>Ophiostomatales</taxon>
        <taxon>Ophiostomataceae</taxon>
        <taxon>Sporothrix</taxon>
    </lineage>
</organism>
<sequence>MQTALFIRQNPPIRAGPPLPFADELRRAARDEEETPVPESAPEPAEEEAEAPTNTATPDNDTEPSNVTTPPPPSKPRVTFSSLPAEIRSAIWTESLPRRVIGLRPLVPDEAEIAATSNLGVVAAAGGTIQYGRAVPTGARAGAGSRMPQAMASTCFESRAAAMRSGRWTIGAEGQPVWFDPRRDTILLNSRRPVDYYLLGRATRGDGSRTPPRNVMDPPEAPGLPAEEEVSIWRVPQPGPPAPPPPGPPPPLAPVASSSEDDSEPAPRALNPQSTVSIADLAQHQLIGCLDEAVRSGGGIAVEHELLRSHVGRSIFPLLQRVAEAAAQRPQSPPPQLMVYFDEIVVSGTREQAVASGLFGSAASSEEQMFFVPLSDRKTLQRIHALSKVRPLRERTNEVRVTDSSESTGSEGRAHLRGRLGGLRIGNAGFLRELLRPSHTIQNLRILAMRYLYHMAQWRADLVDEPSELLIGRAMDAGMPPLEQAILFRFKEE</sequence>
<evidence type="ECO:0000313" key="3">
    <source>
        <dbReference type="EMBL" id="KAL1895462.1"/>
    </source>
</evidence>
<accession>A0ABR3Z5H5</accession>
<feature type="region of interest" description="Disordered" evidence="1">
    <location>
        <begin position="202"/>
        <end position="271"/>
    </location>
</feature>
<keyword evidence="4" id="KW-1185">Reference proteome</keyword>
<protein>
    <recommendedName>
        <fullName evidence="2">2EXR domain-containing protein</fullName>
    </recommendedName>
</protein>
<proteinExistence type="predicted"/>
<evidence type="ECO:0000259" key="2">
    <source>
        <dbReference type="Pfam" id="PF20150"/>
    </source>
</evidence>